<dbReference type="PATRIC" id="fig|45065.4.peg.1686"/>
<dbReference type="PRINTS" id="PR01002">
    <property type="entry name" value="FLGFLGJ"/>
</dbReference>
<proteinExistence type="predicted"/>
<comment type="caution">
    <text evidence="1">The sequence shown here is derived from an EMBL/GenBank/DDBJ whole genome shotgun (WGS) entry which is preliminary data.</text>
</comment>
<keyword evidence="2" id="KW-1185">Reference proteome</keyword>
<dbReference type="Gene3D" id="1.10.530.10">
    <property type="match status" value="1"/>
</dbReference>
<dbReference type="AlphaFoldDB" id="A0A0W0TS77"/>
<organism evidence="1 2">
    <name type="scientific">Legionella geestiana</name>
    <dbReference type="NCBI Taxonomy" id="45065"/>
    <lineage>
        <taxon>Bacteria</taxon>
        <taxon>Pseudomonadati</taxon>
        <taxon>Pseudomonadota</taxon>
        <taxon>Gammaproteobacteria</taxon>
        <taxon>Legionellales</taxon>
        <taxon>Legionellaceae</taxon>
        <taxon>Legionella</taxon>
    </lineage>
</organism>
<dbReference type="Pfam" id="PF01832">
    <property type="entry name" value="Glucosaminidase"/>
    <property type="match status" value="1"/>
</dbReference>
<dbReference type="SMART" id="SM00047">
    <property type="entry name" value="LYZ2"/>
    <property type="match status" value="1"/>
</dbReference>
<dbReference type="EMBL" id="LNYC01000063">
    <property type="protein sequence ID" value="KTC98477.1"/>
    <property type="molecule type" value="Genomic_DNA"/>
</dbReference>
<dbReference type="Proteomes" id="UP000054785">
    <property type="component" value="Unassembled WGS sequence"/>
</dbReference>
<dbReference type="GO" id="GO:0071973">
    <property type="term" value="P:bacterial-type flagellum-dependent cell motility"/>
    <property type="evidence" value="ECO:0007669"/>
    <property type="project" value="TreeGrafter"/>
</dbReference>
<dbReference type="OrthoDB" id="289937at2"/>
<dbReference type="InterPro" id="IPR051056">
    <property type="entry name" value="Glycosyl_Hydrolase_73"/>
</dbReference>
<reference evidence="1 2" key="1">
    <citation type="submission" date="2015-11" db="EMBL/GenBank/DDBJ databases">
        <title>Genomic analysis of 38 Legionella species identifies large and diverse effector repertoires.</title>
        <authorList>
            <person name="Burstein D."/>
            <person name="Amaro F."/>
            <person name="Zusman T."/>
            <person name="Lifshitz Z."/>
            <person name="Cohen O."/>
            <person name="Gilbert J.A."/>
            <person name="Pupko T."/>
            <person name="Shuman H.A."/>
            <person name="Segal G."/>
        </authorList>
    </citation>
    <scope>NUCLEOTIDE SEQUENCE [LARGE SCALE GENOMIC DNA]</scope>
    <source>
        <strain evidence="1 2">ATCC 49504</strain>
    </source>
</reference>
<dbReference type="Gene3D" id="2.10.70.40">
    <property type="entry name" value="peptidoglycan hydrolase"/>
    <property type="match status" value="1"/>
</dbReference>
<evidence type="ECO:0000313" key="1">
    <source>
        <dbReference type="EMBL" id="KTC98477.1"/>
    </source>
</evidence>
<dbReference type="PANTHER" id="PTHR33308">
    <property type="entry name" value="PEPTIDOGLYCAN HYDROLASE FLGJ"/>
    <property type="match status" value="1"/>
</dbReference>
<dbReference type="PANTHER" id="PTHR33308:SF9">
    <property type="entry name" value="PEPTIDOGLYCAN HYDROLASE FLGJ"/>
    <property type="match status" value="1"/>
</dbReference>
<keyword evidence="1" id="KW-0378">Hydrolase</keyword>
<evidence type="ECO:0000313" key="2">
    <source>
        <dbReference type="Proteomes" id="UP000054785"/>
    </source>
</evidence>
<dbReference type="InterPro" id="IPR002901">
    <property type="entry name" value="MGlyc_endo_b_GlcNAc-like_dom"/>
</dbReference>
<dbReference type="GO" id="GO:0004040">
    <property type="term" value="F:amidase activity"/>
    <property type="evidence" value="ECO:0007669"/>
    <property type="project" value="InterPro"/>
</dbReference>
<name>A0A0W0TS77_9GAMM</name>
<accession>A0A0W0TS77</accession>
<gene>
    <name evidence="1" type="ORF">Lgee_1554</name>
</gene>
<dbReference type="STRING" id="45065.Lgee_1554"/>
<sequence length="216" mass="23470">MEITAITSTPSPWVESTLKTRRIDTLLSKPLMQEGLTHLKSPSVPGSPLPLQEPADVSPSSTNFNTTVRDFVACLWPHAKASAQQLGIDPGLLLAQAALETGWGEKQVAGSENYFNIKARPGEPGIQSTTTEYVDAKPVSLKALFRQYQNAGESFFALTNLLKHADRYRALASLTNDPQAWLSALQSAGFATDPHYAEKVMAIYQSKTLRAAINAL</sequence>
<dbReference type="RefSeq" id="WP_081776687.1">
    <property type="nucleotide sequence ID" value="NZ_CAAAHN010000006.1"/>
</dbReference>
<protein>
    <submittedName>
        <fullName evidence="1">Muramidase, peptidoglycan hydrolase FlgJ</fullName>
    </submittedName>
</protein>